<organism evidence="1 2">
    <name type="scientific">Microbispora bryophytorum</name>
    <dbReference type="NCBI Taxonomy" id="1460882"/>
    <lineage>
        <taxon>Bacteria</taxon>
        <taxon>Bacillati</taxon>
        <taxon>Actinomycetota</taxon>
        <taxon>Actinomycetes</taxon>
        <taxon>Streptosporangiales</taxon>
        <taxon>Streptosporangiaceae</taxon>
        <taxon>Microbispora</taxon>
    </lineage>
</organism>
<dbReference type="AlphaFoldDB" id="A0A8H9LGQ4"/>
<dbReference type="EMBL" id="BMMN01000016">
    <property type="protein sequence ID" value="GGO28391.1"/>
    <property type="molecule type" value="Genomic_DNA"/>
</dbReference>
<evidence type="ECO:0000313" key="2">
    <source>
        <dbReference type="Proteomes" id="UP000653480"/>
    </source>
</evidence>
<proteinExistence type="predicted"/>
<dbReference type="Proteomes" id="UP000653480">
    <property type="component" value="Unassembled WGS sequence"/>
</dbReference>
<sequence length="72" mass="8152">MIDGLARLLSRGLASYVSRRIWWHFATGRVSVIPTDFILQPVSGGVVVYFHTRSTEVEYDEGGPFGQADYRF</sequence>
<comment type="caution">
    <text evidence="1">The sequence shown here is derived from an EMBL/GenBank/DDBJ whole genome shotgun (WGS) entry which is preliminary data.</text>
</comment>
<gene>
    <name evidence="1" type="ORF">GCM10011574_62830</name>
</gene>
<reference evidence="1" key="1">
    <citation type="journal article" date="2014" name="Int. J. Syst. Evol. Microbiol.">
        <title>Complete genome sequence of Corynebacterium casei LMG S-19264T (=DSM 44701T), isolated from a smear-ripened cheese.</title>
        <authorList>
            <consortium name="US DOE Joint Genome Institute (JGI-PGF)"/>
            <person name="Walter F."/>
            <person name="Albersmeier A."/>
            <person name="Kalinowski J."/>
            <person name="Ruckert C."/>
        </authorList>
    </citation>
    <scope>NUCLEOTIDE SEQUENCE</scope>
    <source>
        <strain evidence="1">CGMCC 4.7138</strain>
    </source>
</reference>
<dbReference type="OrthoDB" id="9802640at2"/>
<keyword evidence="2" id="KW-1185">Reference proteome</keyword>
<dbReference type="RefSeq" id="WP_142574665.1">
    <property type="nucleotide sequence ID" value="NZ_BMMN01000016.1"/>
</dbReference>
<evidence type="ECO:0000313" key="1">
    <source>
        <dbReference type="EMBL" id="GGO28391.1"/>
    </source>
</evidence>
<protein>
    <submittedName>
        <fullName evidence="1">Uncharacterized protein</fullName>
    </submittedName>
</protein>
<name>A0A8H9LGQ4_9ACTN</name>
<accession>A0A8H9LGQ4</accession>
<reference evidence="1" key="2">
    <citation type="submission" date="2020-09" db="EMBL/GenBank/DDBJ databases">
        <authorList>
            <person name="Sun Q."/>
            <person name="Zhou Y."/>
        </authorList>
    </citation>
    <scope>NUCLEOTIDE SEQUENCE</scope>
    <source>
        <strain evidence="1">CGMCC 4.7138</strain>
    </source>
</reference>